<dbReference type="EMBL" id="VDDA01000001">
    <property type="protein sequence ID" value="TNC15950.1"/>
    <property type="molecule type" value="Genomic_DNA"/>
</dbReference>
<feature type="domain" description="N-acetyltransferase" evidence="1">
    <location>
        <begin position="3"/>
        <end position="150"/>
    </location>
</feature>
<dbReference type="GO" id="GO:0016747">
    <property type="term" value="F:acyltransferase activity, transferring groups other than amino-acyl groups"/>
    <property type="evidence" value="ECO:0007669"/>
    <property type="project" value="InterPro"/>
</dbReference>
<dbReference type="Proteomes" id="UP000305267">
    <property type="component" value="Unassembled WGS sequence"/>
</dbReference>
<dbReference type="SUPFAM" id="SSF55729">
    <property type="entry name" value="Acyl-CoA N-acyltransferases (Nat)"/>
    <property type="match status" value="1"/>
</dbReference>
<dbReference type="PANTHER" id="PTHR43451:SF1">
    <property type="entry name" value="ACETYLTRANSFERASE"/>
    <property type="match status" value="1"/>
</dbReference>
<evidence type="ECO:0000259" key="1">
    <source>
        <dbReference type="PROSITE" id="PS51186"/>
    </source>
</evidence>
<evidence type="ECO:0000313" key="3">
    <source>
        <dbReference type="Proteomes" id="UP000305267"/>
    </source>
</evidence>
<name>A0A5C4LNX4_9HYPH</name>
<dbReference type="RefSeq" id="WP_139033771.1">
    <property type="nucleotide sequence ID" value="NZ_VDDA01000001.1"/>
</dbReference>
<protein>
    <submittedName>
        <fullName evidence="2">GNAT family N-acetyltransferase</fullName>
    </submittedName>
</protein>
<dbReference type="CDD" id="cd04301">
    <property type="entry name" value="NAT_SF"/>
    <property type="match status" value="1"/>
</dbReference>
<keyword evidence="2" id="KW-0808">Transferase</keyword>
<dbReference type="PROSITE" id="PS51186">
    <property type="entry name" value="GNAT"/>
    <property type="match status" value="1"/>
</dbReference>
<accession>A0A5C4LNX4</accession>
<dbReference type="Pfam" id="PF13673">
    <property type="entry name" value="Acetyltransf_10"/>
    <property type="match status" value="1"/>
</dbReference>
<dbReference type="InterPro" id="IPR052564">
    <property type="entry name" value="N-acetyltrans/Recomb-assoc"/>
</dbReference>
<gene>
    <name evidence="2" type="ORF">FF100_01400</name>
</gene>
<comment type="caution">
    <text evidence="2">The sequence shown here is derived from an EMBL/GenBank/DDBJ whole genome shotgun (WGS) entry which is preliminary data.</text>
</comment>
<reference evidence="2 3" key="1">
    <citation type="submission" date="2019-06" db="EMBL/GenBank/DDBJ databases">
        <title>Genome of Methylobacterium sp. 17Sr1-39.</title>
        <authorList>
            <person name="Seo T."/>
        </authorList>
    </citation>
    <scope>NUCLEOTIDE SEQUENCE [LARGE SCALE GENOMIC DNA]</scope>
    <source>
        <strain evidence="2 3">17Sr1-39</strain>
    </source>
</reference>
<dbReference type="PANTHER" id="PTHR43451">
    <property type="entry name" value="ACETYLTRANSFERASE (GNAT) FAMILY PROTEIN"/>
    <property type="match status" value="1"/>
</dbReference>
<dbReference type="InterPro" id="IPR000182">
    <property type="entry name" value="GNAT_dom"/>
</dbReference>
<organism evidence="2 3">
    <name type="scientific">Methylobacterium terricola</name>
    <dbReference type="NCBI Taxonomy" id="2583531"/>
    <lineage>
        <taxon>Bacteria</taxon>
        <taxon>Pseudomonadati</taxon>
        <taxon>Pseudomonadota</taxon>
        <taxon>Alphaproteobacteria</taxon>
        <taxon>Hyphomicrobiales</taxon>
        <taxon>Methylobacteriaceae</taxon>
        <taxon>Methylobacterium</taxon>
    </lineage>
</organism>
<dbReference type="Gene3D" id="3.40.630.30">
    <property type="match status" value="1"/>
</dbReference>
<dbReference type="OrthoDB" id="9797178at2"/>
<dbReference type="AlphaFoldDB" id="A0A5C4LNX4"/>
<evidence type="ECO:0000313" key="2">
    <source>
        <dbReference type="EMBL" id="TNC15950.1"/>
    </source>
</evidence>
<sequence>MKVTIRPATSNDADDISRIVIAALRETNAKDYSEAVIARVEQGFSPVSVFELLTKRLVFVAEGEDGIVGTASLDGRVVRTVFVAPKHQGIGIGKALMAAVEMEAVEQEIAALTVPSSVTAEKFYAKLGFTAVRESYHGDERTIIMERALLRPTKGA</sequence>
<proteinExistence type="predicted"/>
<dbReference type="InterPro" id="IPR016181">
    <property type="entry name" value="Acyl_CoA_acyltransferase"/>
</dbReference>
<keyword evidence="3" id="KW-1185">Reference proteome</keyword>